<dbReference type="Gene3D" id="3.40.50.1000">
    <property type="entry name" value="HAD superfamily/HAD-like"/>
    <property type="match status" value="1"/>
</dbReference>
<dbReference type="PANTHER" id="PTHR23081">
    <property type="entry name" value="RNA POLYMERASE II CTD PHOSPHATASE"/>
    <property type="match status" value="1"/>
</dbReference>
<dbReference type="GO" id="GO:0008420">
    <property type="term" value="F:RNA polymerase II CTD heptapeptide repeat phosphatase activity"/>
    <property type="evidence" value="ECO:0007669"/>
    <property type="project" value="UniProtKB-UniRule"/>
</dbReference>
<dbReference type="PANTHER" id="PTHR23081:SF36">
    <property type="entry name" value="RNA POLYMERASE II SUBUNIT A C-TERMINAL DOMAIN PHOSPHATASE"/>
    <property type="match status" value="1"/>
</dbReference>
<dbReference type="EMBL" id="JAJJMA010099620">
    <property type="protein sequence ID" value="MCL7030286.1"/>
    <property type="molecule type" value="Genomic_DNA"/>
</dbReference>
<dbReference type="AlphaFoldDB" id="A0AA41S5I8"/>
<evidence type="ECO:0000256" key="2">
    <source>
        <dbReference type="ARBA" id="ARBA00022801"/>
    </source>
</evidence>
<keyword evidence="3 6" id="KW-0539">Nucleus</keyword>
<comment type="function">
    <text evidence="6">This promotes the activity of RNA polymerase II.</text>
</comment>
<feature type="domain" description="FCP1 homology" evidence="7">
    <location>
        <begin position="106"/>
        <end position="288"/>
    </location>
</feature>
<proteinExistence type="predicted"/>
<dbReference type="InterPro" id="IPR039189">
    <property type="entry name" value="Fcp1"/>
</dbReference>
<dbReference type="InterPro" id="IPR023214">
    <property type="entry name" value="HAD_sf"/>
</dbReference>
<comment type="catalytic activity">
    <reaction evidence="5 6">
        <text>O-phospho-L-threonyl-[protein] + H2O = L-threonyl-[protein] + phosphate</text>
        <dbReference type="Rhea" id="RHEA:47004"/>
        <dbReference type="Rhea" id="RHEA-COMP:11060"/>
        <dbReference type="Rhea" id="RHEA-COMP:11605"/>
        <dbReference type="ChEBI" id="CHEBI:15377"/>
        <dbReference type="ChEBI" id="CHEBI:30013"/>
        <dbReference type="ChEBI" id="CHEBI:43474"/>
        <dbReference type="ChEBI" id="CHEBI:61977"/>
        <dbReference type="EC" id="3.1.3.16"/>
    </reaction>
</comment>
<evidence type="ECO:0000256" key="6">
    <source>
        <dbReference type="RuleBase" id="RU366066"/>
    </source>
</evidence>
<dbReference type="EC" id="3.1.3.16" evidence="6"/>
<name>A0AA41S5I8_PAPNU</name>
<evidence type="ECO:0000313" key="8">
    <source>
        <dbReference type="EMBL" id="MCL7030286.1"/>
    </source>
</evidence>
<evidence type="ECO:0000256" key="5">
    <source>
        <dbReference type="ARBA" id="ARBA00048336"/>
    </source>
</evidence>
<sequence>MSLLCYCASRQSSHHQWGWSYASKRRRLFVQKISSAAGFVFHLFKKKYTPSTTLPPPPLVISNSTNELISYNQKENKRLTYNQQENKRLVPRSRMLGNICRQSFFARKKLLCLVLDLDHTLLHSVRIKDVPMDEQEYLNMRVSSRKDTDGNNLYKIKHQNVGMYTKLRPYTREFLKEASGMFKLFIYTTGTRGYAREMGRLLDPDDVLFENNIVSRDDSTVENRKNLDVLVGSDEKNTIIIDDTEHVWKEHGENLIKIDKYMYFSVVKRGHKLKKDGGKGFVDDDEALRSISKVLRGVHKMFFESFPVPQTYHEFQEHAKSVDVRPVLKEYSIDTSKKGAN</sequence>
<dbReference type="InterPro" id="IPR004274">
    <property type="entry name" value="FCP1_dom"/>
</dbReference>
<dbReference type="InterPro" id="IPR036412">
    <property type="entry name" value="HAD-like_sf"/>
</dbReference>
<dbReference type="CDD" id="cd07521">
    <property type="entry name" value="HAD_FCP1-like"/>
    <property type="match status" value="1"/>
</dbReference>
<organism evidence="8 9">
    <name type="scientific">Papaver nudicaule</name>
    <name type="common">Iceland poppy</name>
    <dbReference type="NCBI Taxonomy" id="74823"/>
    <lineage>
        <taxon>Eukaryota</taxon>
        <taxon>Viridiplantae</taxon>
        <taxon>Streptophyta</taxon>
        <taxon>Embryophyta</taxon>
        <taxon>Tracheophyta</taxon>
        <taxon>Spermatophyta</taxon>
        <taxon>Magnoliopsida</taxon>
        <taxon>Ranunculales</taxon>
        <taxon>Papaveraceae</taxon>
        <taxon>Papaveroideae</taxon>
        <taxon>Papaver</taxon>
    </lineage>
</organism>
<reference evidence="8" key="1">
    <citation type="submission" date="2022-03" db="EMBL/GenBank/DDBJ databases">
        <title>A functionally conserved STORR gene fusion in Papaver species that diverged 16.8 million years ago.</title>
        <authorList>
            <person name="Catania T."/>
        </authorList>
    </citation>
    <scope>NUCLEOTIDE SEQUENCE</scope>
    <source>
        <strain evidence="8">S-191538</strain>
    </source>
</reference>
<evidence type="ECO:0000256" key="1">
    <source>
        <dbReference type="ARBA" id="ARBA00004123"/>
    </source>
</evidence>
<dbReference type="InterPro" id="IPR011947">
    <property type="entry name" value="FCP1_euk"/>
</dbReference>
<evidence type="ECO:0000256" key="3">
    <source>
        <dbReference type="ARBA" id="ARBA00023242"/>
    </source>
</evidence>
<comment type="catalytic activity">
    <reaction evidence="4 6">
        <text>O-phospho-L-seryl-[protein] + H2O = L-seryl-[protein] + phosphate</text>
        <dbReference type="Rhea" id="RHEA:20629"/>
        <dbReference type="Rhea" id="RHEA-COMP:9863"/>
        <dbReference type="Rhea" id="RHEA-COMP:11604"/>
        <dbReference type="ChEBI" id="CHEBI:15377"/>
        <dbReference type="ChEBI" id="CHEBI:29999"/>
        <dbReference type="ChEBI" id="CHEBI:43474"/>
        <dbReference type="ChEBI" id="CHEBI:83421"/>
        <dbReference type="EC" id="3.1.3.16"/>
    </reaction>
</comment>
<keyword evidence="2 6" id="KW-0378">Hydrolase</keyword>
<dbReference type="Pfam" id="PF03031">
    <property type="entry name" value="NIF"/>
    <property type="match status" value="1"/>
</dbReference>
<evidence type="ECO:0000259" key="7">
    <source>
        <dbReference type="PROSITE" id="PS50969"/>
    </source>
</evidence>
<dbReference type="SMART" id="SM00577">
    <property type="entry name" value="CPDc"/>
    <property type="match status" value="1"/>
</dbReference>
<evidence type="ECO:0000313" key="9">
    <source>
        <dbReference type="Proteomes" id="UP001177140"/>
    </source>
</evidence>
<accession>A0AA41S5I8</accession>
<dbReference type="NCBIfam" id="TIGR02250">
    <property type="entry name" value="FCP1_euk"/>
    <property type="match status" value="1"/>
</dbReference>
<dbReference type="GO" id="GO:0005634">
    <property type="term" value="C:nucleus"/>
    <property type="evidence" value="ECO:0007669"/>
    <property type="project" value="UniProtKB-SubCell"/>
</dbReference>
<gene>
    <name evidence="8" type="ORF">MKW94_011782</name>
</gene>
<comment type="caution">
    <text evidence="8">The sequence shown here is derived from an EMBL/GenBank/DDBJ whole genome shotgun (WGS) entry which is preliminary data.</text>
</comment>
<protein>
    <recommendedName>
        <fullName evidence="6">RNA polymerase II C-terminal domain phosphatase-like</fullName>
        <ecNumber evidence="6">3.1.3.16</ecNumber>
    </recommendedName>
</protein>
<dbReference type="Proteomes" id="UP001177140">
    <property type="component" value="Unassembled WGS sequence"/>
</dbReference>
<keyword evidence="9" id="KW-1185">Reference proteome</keyword>
<comment type="subcellular location">
    <subcellularLocation>
        <location evidence="1 6">Nucleus</location>
    </subcellularLocation>
</comment>
<dbReference type="SUPFAM" id="SSF56784">
    <property type="entry name" value="HAD-like"/>
    <property type="match status" value="1"/>
</dbReference>
<evidence type="ECO:0000256" key="4">
    <source>
        <dbReference type="ARBA" id="ARBA00047761"/>
    </source>
</evidence>
<dbReference type="PROSITE" id="PS50969">
    <property type="entry name" value="FCP1"/>
    <property type="match status" value="1"/>
</dbReference>